<evidence type="ECO:0000256" key="1">
    <source>
        <dbReference type="ARBA" id="ARBA00001954"/>
    </source>
</evidence>
<evidence type="ECO:0000256" key="3">
    <source>
        <dbReference type="ARBA" id="ARBA00023002"/>
    </source>
</evidence>
<dbReference type="PANTHER" id="PTHR31136:SF5">
    <property type="entry name" value="2-OXOADIPATE DIOXYGENASE_DECARBOXYLASE, CHLOROPLASTIC"/>
    <property type="match status" value="1"/>
</dbReference>
<gene>
    <name evidence="8" type="ORF">SACU0126_LOCUS13213</name>
</gene>
<dbReference type="InterPro" id="IPR009770">
    <property type="entry name" value="HGLS"/>
</dbReference>
<keyword evidence="3" id="KW-0560">Oxidoreductase</keyword>
<dbReference type="Pfam" id="PF07063">
    <property type="entry name" value="HGLS"/>
    <property type="match status" value="1"/>
</dbReference>
<dbReference type="SMART" id="SM01150">
    <property type="entry name" value="DUF1338"/>
    <property type="match status" value="1"/>
</dbReference>
<proteinExistence type="inferred from homology"/>
<accession>A0A7S3SFM4</accession>
<reference evidence="8" key="1">
    <citation type="submission" date="2021-01" db="EMBL/GenBank/DDBJ databases">
        <authorList>
            <person name="Corre E."/>
            <person name="Pelletier E."/>
            <person name="Niang G."/>
            <person name="Scheremetjew M."/>
            <person name="Finn R."/>
            <person name="Kale V."/>
            <person name="Holt S."/>
            <person name="Cochrane G."/>
            <person name="Meng A."/>
            <person name="Brown T."/>
            <person name="Cohen L."/>
        </authorList>
    </citation>
    <scope>NUCLEOTIDE SEQUENCE</scope>
    <source>
        <strain evidence="8">SPMC142</strain>
    </source>
</reference>
<dbReference type="PANTHER" id="PTHR31136">
    <property type="entry name" value="DUF1338 DOMAIN-CONTAINING PROTEIN"/>
    <property type="match status" value="1"/>
</dbReference>
<dbReference type="EC" id="1.13.11.93" evidence="6"/>
<evidence type="ECO:0000313" key="8">
    <source>
        <dbReference type="EMBL" id="CAE0552049.1"/>
    </source>
</evidence>
<name>A0A7S3SFM4_9SPIT</name>
<evidence type="ECO:0000256" key="2">
    <source>
        <dbReference type="ARBA" id="ARBA00022964"/>
    </source>
</evidence>
<dbReference type="EMBL" id="HBIQ01041236">
    <property type="protein sequence ID" value="CAE0552049.1"/>
    <property type="molecule type" value="Transcribed_RNA"/>
</dbReference>
<dbReference type="Gene3D" id="3.10.180.50">
    <property type="match status" value="1"/>
</dbReference>
<protein>
    <recommendedName>
        <fullName evidence="6">2-oxoadipate dioxygenase/decarboxylase</fullName>
        <ecNumber evidence="6">1.13.11.93</ecNumber>
    </recommendedName>
    <alternativeName>
        <fullName evidence="7">2-hydroxyglutarate synthase</fullName>
    </alternativeName>
</protein>
<comment type="similarity">
    <text evidence="5">Belongs to the 2-oxoadipate dioxygenase/decarboxylase family.</text>
</comment>
<comment type="cofactor">
    <cofactor evidence="1">
        <name>Fe(2+)</name>
        <dbReference type="ChEBI" id="CHEBI:29033"/>
    </cofactor>
</comment>
<evidence type="ECO:0000256" key="5">
    <source>
        <dbReference type="ARBA" id="ARBA00035013"/>
    </source>
</evidence>
<keyword evidence="2" id="KW-0223">Dioxygenase</keyword>
<dbReference type="AlphaFoldDB" id="A0A7S3SFM4"/>
<dbReference type="GO" id="GO:0051213">
    <property type="term" value="F:dioxygenase activity"/>
    <property type="evidence" value="ECO:0007669"/>
    <property type="project" value="UniProtKB-KW"/>
</dbReference>
<evidence type="ECO:0000256" key="7">
    <source>
        <dbReference type="ARBA" id="ARBA00035045"/>
    </source>
</evidence>
<evidence type="ECO:0000256" key="4">
    <source>
        <dbReference type="ARBA" id="ARBA00023004"/>
    </source>
</evidence>
<organism evidence="8">
    <name type="scientific">Strombidinopsis acuminata</name>
    <dbReference type="NCBI Taxonomy" id="141414"/>
    <lineage>
        <taxon>Eukaryota</taxon>
        <taxon>Sar</taxon>
        <taxon>Alveolata</taxon>
        <taxon>Ciliophora</taxon>
        <taxon>Intramacronucleata</taxon>
        <taxon>Spirotrichea</taxon>
        <taxon>Choreotrichia</taxon>
        <taxon>Choreotrichida</taxon>
        <taxon>Strombidinopsidae</taxon>
        <taxon>Strombidinopsis</taxon>
    </lineage>
</organism>
<sequence>MSAAAAAFSALVRGPVPSARERCVLNRAAVTKLQLAKFDELRKGLLLRYLQRTPSAVRAIRLLEARGGHVHNDHVAMRAFVDSAGQSGLHFLVKLFRAFGYAVQDNVVIPGLPVNATWLEPPEQTDWPKVFVSELRASELPSVAASIVHSHVDGVYAQSHARLDEALAEDAPASVLLELLDSPPWSPSAEDDHRLRSAAKSEPAVANAVEYAAWTLTHGHRLNHMTIFANTLGLANIKGLADLNALLQAEGMEFNPAGGNDGVTQGSLEVGLQQSSTRADLIEHTFSCGTTQKIPCAFLELIERHDGFSGFLGQNAKGIFSSTHQR</sequence>
<keyword evidence="4" id="KW-0408">Iron</keyword>
<evidence type="ECO:0000256" key="6">
    <source>
        <dbReference type="ARBA" id="ARBA00035023"/>
    </source>
</evidence>